<dbReference type="GO" id="GO:0003729">
    <property type="term" value="F:mRNA binding"/>
    <property type="evidence" value="ECO:0007669"/>
    <property type="project" value="TreeGrafter"/>
</dbReference>
<dbReference type="PANTHER" id="PTHR48032:SF6">
    <property type="entry name" value="RNA-BINDING (RRM_RBD_RNP MOTIFS) FAMILY PROTEIN"/>
    <property type="match status" value="1"/>
</dbReference>
<keyword evidence="2 3" id="KW-0694">RNA-binding</keyword>
<dbReference type="OMA" id="MRDPDGR"/>
<dbReference type="Pfam" id="PF00076">
    <property type="entry name" value="RRM_1"/>
    <property type="match status" value="2"/>
</dbReference>
<sequence>DAGAQGKLFLGGIAWTTDEEALRHYFGQFGEIIDVAVMRNKATGVSRGFGFVTYARPGCVDAVLGRDHVLDGRRVDIKLAVPRDRAPAPLSNKFFVGGLPSAVADPEFRGYFEQFGQLTDSIVMVDRGTNRSRGFGFVTYADPEAANRVAS</sequence>
<dbReference type="InParanoid" id="F0XVG7"/>
<organism evidence="6">
    <name type="scientific">Aureococcus anophagefferens</name>
    <name type="common">Harmful bloom alga</name>
    <dbReference type="NCBI Taxonomy" id="44056"/>
    <lineage>
        <taxon>Eukaryota</taxon>
        <taxon>Sar</taxon>
        <taxon>Stramenopiles</taxon>
        <taxon>Ochrophyta</taxon>
        <taxon>Pelagophyceae</taxon>
        <taxon>Pelagomonadales</taxon>
        <taxon>Pelagomonadaceae</taxon>
        <taxon>Aureococcus</taxon>
    </lineage>
</organism>
<feature type="domain" description="RRM" evidence="4">
    <location>
        <begin position="6"/>
        <end position="82"/>
    </location>
</feature>
<evidence type="ECO:0000256" key="3">
    <source>
        <dbReference type="PROSITE-ProRule" id="PRU00176"/>
    </source>
</evidence>
<dbReference type="OrthoDB" id="1875751at2759"/>
<dbReference type="PANTHER" id="PTHR48032">
    <property type="entry name" value="RNA-BINDING PROTEIN MUSASHI HOMOLOG RBP6"/>
    <property type="match status" value="1"/>
</dbReference>
<dbReference type="eggNOG" id="KOG4205">
    <property type="taxonomic scope" value="Eukaryota"/>
</dbReference>
<dbReference type="InterPro" id="IPR035979">
    <property type="entry name" value="RBD_domain_sf"/>
</dbReference>
<keyword evidence="1" id="KW-0677">Repeat</keyword>
<dbReference type="AlphaFoldDB" id="F0XVG7"/>
<dbReference type="SUPFAM" id="SSF54928">
    <property type="entry name" value="RNA-binding domain, RBD"/>
    <property type="match status" value="1"/>
</dbReference>
<dbReference type="Gene3D" id="3.30.70.330">
    <property type="match status" value="2"/>
</dbReference>
<evidence type="ECO:0000313" key="5">
    <source>
        <dbReference type="EMBL" id="EGB12596.1"/>
    </source>
</evidence>
<evidence type="ECO:0000313" key="6">
    <source>
        <dbReference type="Proteomes" id="UP000002729"/>
    </source>
</evidence>
<feature type="non-terminal residue" evidence="5">
    <location>
        <position position="151"/>
    </location>
</feature>
<evidence type="ECO:0000256" key="1">
    <source>
        <dbReference type="ARBA" id="ARBA00022737"/>
    </source>
</evidence>
<dbReference type="InterPro" id="IPR000504">
    <property type="entry name" value="RRM_dom"/>
</dbReference>
<protein>
    <recommendedName>
        <fullName evidence="4">RRM domain-containing protein</fullName>
    </recommendedName>
</protein>
<dbReference type="InterPro" id="IPR012677">
    <property type="entry name" value="Nucleotide-bd_a/b_plait_sf"/>
</dbReference>
<dbReference type="PROSITE" id="PS50102">
    <property type="entry name" value="RRM"/>
    <property type="match status" value="2"/>
</dbReference>
<feature type="non-terminal residue" evidence="5">
    <location>
        <position position="1"/>
    </location>
</feature>
<proteinExistence type="predicted"/>
<dbReference type="GeneID" id="20223162"/>
<name>F0XVG7_AURAN</name>
<dbReference type="RefSeq" id="XP_009032119.1">
    <property type="nucleotide sequence ID" value="XM_009033871.1"/>
</dbReference>
<dbReference type="Proteomes" id="UP000002729">
    <property type="component" value="Unassembled WGS sequence"/>
</dbReference>
<evidence type="ECO:0000256" key="2">
    <source>
        <dbReference type="ARBA" id="ARBA00022884"/>
    </source>
</evidence>
<dbReference type="KEGG" id="aaf:AURANDRAFT_6078"/>
<dbReference type="EMBL" id="GL833120">
    <property type="protein sequence ID" value="EGB12596.1"/>
    <property type="molecule type" value="Genomic_DNA"/>
</dbReference>
<accession>F0XVG7</accession>
<gene>
    <name evidence="5" type="ORF">AURANDRAFT_6078</name>
</gene>
<dbReference type="SMART" id="SM00360">
    <property type="entry name" value="RRM"/>
    <property type="match status" value="2"/>
</dbReference>
<reference evidence="5 6" key="1">
    <citation type="journal article" date="2011" name="Proc. Natl. Acad. Sci. U.S.A.">
        <title>Niche of harmful alga Aureococcus anophagefferens revealed through ecogenomics.</title>
        <authorList>
            <person name="Gobler C.J."/>
            <person name="Berry D.L."/>
            <person name="Dyhrman S.T."/>
            <person name="Wilhelm S.W."/>
            <person name="Salamov A."/>
            <person name="Lobanov A.V."/>
            <person name="Zhang Y."/>
            <person name="Collier J.L."/>
            <person name="Wurch L.L."/>
            <person name="Kustka A.B."/>
            <person name="Dill B.D."/>
            <person name="Shah M."/>
            <person name="VerBerkmoes N.C."/>
            <person name="Kuo A."/>
            <person name="Terry A."/>
            <person name="Pangilinan J."/>
            <person name="Lindquist E.A."/>
            <person name="Lucas S."/>
            <person name="Paulsen I.T."/>
            <person name="Hattenrath-Lehmann T.K."/>
            <person name="Talmage S.C."/>
            <person name="Walker E.A."/>
            <person name="Koch F."/>
            <person name="Burson A.M."/>
            <person name="Marcoval M.A."/>
            <person name="Tang Y.Z."/>
            <person name="Lecleir G.R."/>
            <person name="Coyne K.J."/>
            <person name="Berg G.M."/>
            <person name="Bertrand E.M."/>
            <person name="Saito M.A."/>
            <person name="Gladyshev V.N."/>
            <person name="Grigoriev I.V."/>
        </authorList>
    </citation>
    <scope>NUCLEOTIDE SEQUENCE [LARGE SCALE GENOMIC DNA]</scope>
    <source>
        <strain evidence="6">CCMP 1984</strain>
    </source>
</reference>
<evidence type="ECO:0000259" key="4">
    <source>
        <dbReference type="PROSITE" id="PS50102"/>
    </source>
</evidence>
<keyword evidence="6" id="KW-1185">Reference proteome</keyword>
<dbReference type="GO" id="GO:0006417">
    <property type="term" value="P:regulation of translation"/>
    <property type="evidence" value="ECO:0007669"/>
    <property type="project" value="TreeGrafter"/>
</dbReference>
<feature type="domain" description="RRM" evidence="4">
    <location>
        <begin position="92"/>
        <end position="151"/>
    </location>
</feature>